<dbReference type="Gene3D" id="3.40.50.150">
    <property type="entry name" value="Vaccinia Virus protein VP39"/>
    <property type="match status" value="1"/>
</dbReference>
<dbReference type="HAMAP" id="MF_02126">
    <property type="entry name" value="RF_methyltr_PrmC"/>
    <property type="match status" value="1"/>
</dbReference>
<dbReference type="InterPro" id="IPR007848">
    <property type="entry name" value="Small_mtfrase_dom"/>
</dbReference>
<feature type="domain" description="Methyltransferase small" evidence="6">
    <location>
        <begin position="105"/>
        <end position="194"/>
    </location>
</feature>
<evidence type="ECO:0000256" key="4">
    <source>
        <dbReference type="ARBA" id="ARBA00048391"/>
    </source>
</evidence>
<comment type="catalytic activity">
    <reaction evidence="4 5">
        <text>L-glutaminyl-[peptide chain release factor] + S-adenosyl-L-methionine = N(5)-methyl-L-glutaminyl-[peptide chain release factor] + S-adenosyl-L-homocysteine + H(+)</text>
        <dbReference type="Rhea" id="RHEA:42896"/>
        <dbReference type="Rhea" id="RHEA-COMP:10271"/>
        <dbReference type="Rhea" id="RHEA-COMP:10272"/>
        <dbReference type="ChEBI" id="CHEBI:15378"/>
        <dbReference type="ChEBI" id="CHEBI:30011"/>
        <dbReference type="ChEBI" id="CHEBI:57856"/>
        <dbReference type="ChEBI" id="CHEBI:59789"/>
        <dbReference type="ChEBI" id="CHEBI:61891"/>
        <dbReference type="EC" id="2.1.1.297"/>
    </reaction>
</comment>
<dbReference type="Pfam" id="PF17827">
    <property type="entry name" value="PrmC_N"/>
    <property type="match status" value="1"/>
</dbReference>
<dbReference type="GO" id="GO:0032259">
    <property type="term" value="P:methylation"/>
    <property type="evidence" value="ECO:0007669"/>
    <property type="project" value="UniProtKB-KW"/>
</dbReference>
<dbReference type="InterPro" id="IPR040758">
    <property type="entry name" value="PrmC_N"/>
</dbReference>
<dbReference type="PRINTS" id="PR00506">
    <property type="entry name" value="D21N6MTFRASE"/>
</dbReference>
<evidence type="ECO:0000256" key="5">
    <source>
        <dbReference type="HAMAP-Rule" id="MF_02126"/>
    </source>
</evidence>
<evidence type="ECO:0000313" key="9">
    <source>
        <dbReference type="Proteomes" id="UP000269226"/>
    </source>
</evidence>
<dbReference type="NCBIfam" id="TIGR00536">
    <property type="entry name" value="hemK_fam"/>
    <property type="match status" value="1"/>
</dbReference>
<sequence length="279" mass="31987">MENSYFEVLQWASSLLIKNGQEGHAIYYVFLKRKNWEKIDWLQHMKETMPKEEKKQLETDLSKLLNDYPPQYLLGETEFYGLPFLVNEHTLIPRPETEELIDYCLKENEAAYSTIVDVGTGTGAIAISLKHARPQWQVTGIDISKQALIVAQENAKILNTTIDFLSGDLLEPLMMNGQKVDMIISNPPYISEAEKNWMDRSVIKYEPALALFADQNGLAIYQRLAEEAKKVLEEDGKIYLEIGFQQGRAVQEIFQQAFPTKQIIIKKDLAENDRIVAIT</sequence>
<dbReference type="AlphaFoldDB" id="A0A2Z5Y1F7"/>
<feature type="binding site" evidence="5">
    <location>
        <position position="142"/>
    </location>
    <ligand>
        <name>S-adenosyl-L-methionine</name>
        <dbReference type="ChEBI" id="CHEBI:59789"/>
    </ligand>
</feature>
<dbReference type="Gene3D" id="1.10.8.10">
    <property type="entry name" value="DNA helicase RuvA subunit, C-terminal domain"/>
    <property type="match status" value="1"/>
</dbReference>
<feature type="binding site" evidence="5">
    <location>
        <begin position="186"/>
        <end position="189"/>
    </location>
    <ligand>
        <name>substrate</name>
    </ligand>
</feature>
<dbReference type="PANTHER" id="PTHR18895">
    <property type="entry name" value="HEMK METHYLTRANSFERASE"/>
    <property type="match status" value="1"/>
</dbReference>
<evidence type="ECO:0000259" key="6">
    <source>
        <dbReference type="Pfam" id="PF05175"/>
    </source>
</evidence>
<dbReference type="EMBL" id="AP018492">
    <property type="protein sequence ID" value="BBC60639.1"/>
    <property type="molecule type" value="Genomic_DNA"/>
</dbReference>
<feature type="binding site" evidence="5">
    <location>
        <begin position="119"/>
        <end position="123"/>
    </location>
    <ligand>
        <name>S-adenosyl-L-methionine</name>
        <dbReference type="ChEBI" id="CHEBI:59789"/>
    </ligand>
</feature>
<gene>
    <name evidence="5" type="primary">prmC</name>
    <name evidence="8" type="ORF">DAT561_0502</name>
</gene>
<dbReference type="Pfam" id="PF05175">
    <property type="entry name" value="MTS"/>
    <property type="match status" value="1"/>
</dbReference>
<feature type="binding site" evidence="5">
    <location>
        <position position="186"/>
    </location>
    <ligand>
        <name>S-adenosyl-L-methionine</name>
        <dbReference type="ChEBI" id="CHEBI:59789"/>
    </ligand>
</feature>
<dbReference type="PANTHER" id="PTHR18895:SF74">
    <property type="entry name" value="MTRF1L RELEASE FACTOR GLUTAMINE METHYLTRANSFERASE"/>
    <property type="match status" value="1"/>
</dbReference>
<evidence type="ECO:0000256" key="1">
    <source>
        <dbReference type="ARBA" id="ARBA00022603"/>
    </source>
</evidence>
<keyword evidence="3 5" id="KW-0949">S-adenosyl-L-methionine</keyword>
<comment type="similarity">
    <text evidence="5">Belongs to the protein N5-glutamine methyltransferase family. PrmC subfamily.</text>
</comment>
<keyword evidence="1 5" id="KW-0489">Methyltransferase</keyword>
<dbReference type="InterPro" id="IPR019874">
    <property type="entry name" value="RF_methyltr_PrmC"/>
</dbReference>
<dbReference type="GeneID" id="57043061"/>
<dbReference type="Proteomes" id="UP000269226">
    <property type="component" value="Chromosome"/>
</dbReference>
<evidence type="ECO:0000313" key="8">
    <source>
        <dbReference type="EMBL" id="BBC60639.1"/>
    </source>
</evidence>
<organism evidence="8 9">
    <name type="scientific">Melissococcus plutonius</name>
    <dbReference type="NCBI Taxonomy" id="33970"/>
    <lineage>
        <taxon>Bacteria</taxon>
        <taxon>Bacillati</taxon>
        <taxon>Bacillota</taxon>
        <taxon>Bacilli</taxon>
        <taxon>Lactobacillales</taxon>
        <taxon>Enterococcaceae</taxon>
        <taxon>Melissococcus</taxon>
    </lineage>
</organism>
<dbReference type="PROSITE" id="PS00092">
    <property type="entry name" value="N6_MTASE"/>
    <property type="match status" value="1"/>
</dbReference>
<accession>A0A2Z5Y1F7</accession>
<dbReference type="NCBIfam" id="TIGR03534">
    <property type="entry name" value="RF_mod_PrmC"/>
    <property type="match status" value="1"/>
</dbReference>
<evidence type="ECO:0000256" key="3">
    <source>
        <dbReference type="ARBA" id="ARBA00022691"/>
    </source>
</evidence>
<dbReference type="GO" id="GO:0003677">
    <property type="term" value="F:DNA binding"/>
    <property type="evidence" value="ECO:0007669"/>
    <property type="project" value="InterPro"/>
</dbReference>
<dbReference type="InterPro" id="IPR029063">
    <property type="entry name" value="SAM-dependent_MTases_sf"/>
</dbReference>
<name>A0A2Z5Y1F7_9ENTE</name>
<dbReference type="InterPro" id="IPR004556">
    <property type="entry name" value="HemK-like"/>
</dbReference>
<dbReference type="CDD" id="cd02440">
    <property type="entry name" value="AdoMet_MTases"/>
    <property type="match status" value="1"/>
</dbReference>
<dbReference type="GO" id="GO:0102559">
    <property type="term" value="F:peptide chain release factor N(5)-glutamine methyltransferase activity"/>
    <property type="evidence" value="ECO:0007669"/>
    <property type="project" value="UniProtKB-EC"/>
</dbReference>
<dbReference type="SUPFAM" id="SSF53335">
    <property type="entry name" value="S-adenosyl-L-methionine-dependent methyltransferases"/>
    <property type="match status" value="1"/>
</dbReference>
<dbReference type="EC" id="2.1.1.297" evidence="5"/>
<comment type="caution">
    <text evidence="5">Lacks conserved residue(s) required for the propagation of feature annotation.</text>
</comment>
<evidence type="ECO:0000256" key="2">
    <source>
        <dbReference type="ARBA" id="ARBA00022679"/>
    </source>
</evidence>
<dbReference type="RefSeq" id="WP_015694672.1">
    <property type="nucleotide sequence ID" value="NZ_AP018492.1"/>
</dbReference>
<reference evidence="8 9" key="1">
    <citation type="submission" date="2018-01" db="EMBL/GenBank/DDBJ databases">
        <title>Whole genome sequence of Melissococcus plutonius DAT561.</title>
        <authorList>
            <person name="Okumura K."/>
            <person name="Takamatsu D."/>
            <person name="Okura M."/>
        </authorList>
    </citation>
    <scope>NUCLEOTIDE SEQUENCE [LARGE SCALE GENOMIC DNA]</scope>
    <source>
        <strain evidence="8 9">DAT561</strain>
    </source>
</reference>
<dbReference type="InterPro" id="IPR002295">
    <property type="entry name" value="N4/N6-MTase_EcoPI_Mod-like"/>
</dbReference>
<keyword evidence="2 5" id="KW-0808">Transferase</keyword>
<evidence type="ECO:0000259" key="7">
    <source>
        <dbReference type="Pfam" id="PF17827"/>
    </source>
</evidence>
<comment type="function">
    <text evidence="5">Methylates the class 1 translation termination release factors RF1/PrfA and RF2/PrfB on the glutamine residue of the universally conserved GGQ motif.</text>
</comment>
<feature type="domain" description="Release factor glutamine methyltransferase N-terminal" evidence="7">
    <location>
        <begin position="7"/>
        <end position="75"/>
    </location>
</feature>
<protein>
    <recommendedName>
        <fullName evidence="5">Release factor glutamine methyltransferase</fullName>
        <shortName evidence="5">RF MTase</shortName>
        <ecNumber evidence="5">2.1.1.297</ecNumber>
    </recommendedName>
    <alternativeName>
        <fullName evidence="5">N5-glutamine methyltransferase PrmC</fullName>
    </alternativeName>
    <alternativeName>
        <fullName evidence="5">Protein-(glutamine-N5) MTase PrmC</fullName>
    </alternativeName>
    <alternativeName>
        <fullName evidence="5">Protein-glutamine N-methyltransferase PrmC</fullName>
    </alternativeName>
</protein>
<dbReference type="InterPro" id="IPR050320">
    <property type="entry name" value="N5-glutamine_MTase"/>
</dbReference>
<dbReference type="InterPro" id="IPR002052">
    <property type="entry name" value="DNA_methylase_N6_adenine_CS"/>
</dbReference>
<proteinExistence type="inferred from homology"/>